<dbReference type="HOGENOM" id="CLU_1705424_0_0_1"/>
<sequence>MAAQGTTQSITIGLDFGTTYSGSVCPENSYEIPTRPKAKLPCCLGNCGRATANRGSIYMARNKFQGAYSNGFYGNSLSLGMVGSGLATRANSWCEATARRGPGYRYSPSLRAKRLLDFTQKSPVDVSAEYLQKLTEHDSPTSGTQLWTCGQSYD</sequence>
<protein>
    <submittedName>
        <fullName evidence="1">Uncharacterized protein</fullName>
    </submittedName>
</protein>
<dbReference type="GeneID" id="8108250"/>
<name>B8MAA4_TALSN</name>
<dbReference type="EMBL" id="EQ962655">
    <property type="protein sequence ID" value="EED18606.1"/>
    <property type="molecule type" value="Genomic_DNA"/>
</dbReference>
<evidence type="ECO:0000313" key="1">
    <source>
        <dbReference type="EMBL" id="EED18606.1"/>
    </source>
</evidence>
<accession>B8MAA4</accession>
<organism evidence="1 2">
    <name type="scientific">Talaromyces stipitatus (strain ATCC 10500 / CBS 375.48 / QM 6759 / NRRL 1006)</name>
    <name type="common">Penicillium stipitatum</name>
    <dbReference type="NCBI Taxonomy" id="441959"/>
    <lineage>
        <taxon>Eukaryota</taxon>
        <taxon>Fungi</taxon>
        <taxon>Dikarya</taxon>
        <taxon>Ascomycota</taxon>
        <taxon>Pezizomycotina</taxon>
        <taxon>Eurotiomycetes</taxon>
        <taxon>Eurotiomycetidae</taxon>
        <taxon>Eurotiales</taxon>
        <taxon>Trichocomaceae</taxon>
        <taxon>Talaromyces</taxon>
        <taxon>Talaromyces sect. Talaromyces</taxon>
    </lineage>
</organism>
<dbReference type="RefSeq" id="XP_002482598.1">
    <property type="nucleotide sequence ID" value="XM_002482553.1"/>
</dbReference>
<dbReference type="VEuPathDB" id="FungiDB:TSTA_123390"/>
<dbReference type="Proteomes" id="UP000001745">
    <property type="component" value="Unassembled WGS sequence"/>
</dbReference>
<dbReference type="AlphaFoldDB" id="B8MAA4"/>
<proteinExistence type="predicted"/>
<dbReference type="InParanoid" id="B8MAA4"/>
<keyword evidence="2" id="KW-1185">Reference proteome</keyword>
<evidence type="ECO:0000313" key="2">
    <source>
        <dbReference type="Proteomes" id="UP000001745"/>
    </source>
</evidence>
<reference evidence="2" key="1">
    <citation type="journal article" date="2015" name="Genome Announc.">
        <title>Genome sequence of the AIDS-associated pathogen Penicillium marneffei (ATCC18224) and its near taxonomic relative Talaromyces stipitatus (ATCC10500).</title>
        <authorList>
            <person name="Nierman W.C."/>
            <person name="Fedorova-Abrams N.D."/>
            <person name="Andrianopoulos A."/>
        </authorList>
    </citation>
    <scope>NUCLEOTIDE SEQUENCE [LARGE SCALE GENOMIC DNA]</scope>
    <source>
        <strain evidence="2">ATCC 10500 / CBS 375.48 / QM 6759 / NRRL 1006</strain>
    </source>
</reference>
<gene>
    <name evidence="1" type="ORF">TSTA_123390</name>
</gene>